<organism evidence="3 4">
    <name type="scientific">Streptomyces cacaoi</name>
    <dbReference type="NCBI Taxonomy" id="1898"/>
    <lineage>
        <taxon>Bacteria</taxon>
        <taxon>Bacillati</taxon>
        <taxon>Actinomycetota</taxon>
        <taxon>Actinomycetes</taxon>
        <taxon>Kitasatosporales</taxon>
        <taxon>Streptomycetaceae</taxon>
        <taxon>Streptomyces</taxon>
    </lineage>
</organism>
<feature type="compositionally biased region" description="Low complexity" evidence="1">
    <location>
        <begin position="54"/>
        <end position="67"/>
    </location>
</feature>
<protein>
    <recommendedName>
        <fullName evidence="5">Secreted protein</fullName>
    </recommendedName>
</protein>
<comment type="caution">
    <text evidence="3">The sequence shown here is derived from an EMBL/GenBank/DDBJ whole genome shotgun (WGS) entry which is preliminary data.</text>
</comment>
<evidence type="ECO:0008006" key="5">
    <source>
        <dbReference type="Google" id="ProtNLM"/>
    </source>
</evidence>
<dbReference type="Proteomes" id="UP000319210">
    <property type="component" value="Unassembled WGS sequence"/>
</dbReference>
<evidence type="ECO:0000256" key="1">
    <source>
        <dbReference type="SAM" id="MobiDB-lite"/>
    </source>
</evidence>
<evidence type="ECO:0000256" key="2">
    <source>
        <dbReference type="SAM" id="SignalP"/>
    </source>
</evidence>
<keyword evidence="4" id="KW-1185">Reference proteome</keyword>
<gene>
    <name evidence="3" type="ORF">SCA03_31930</name>
</gene>
<feature type="region of interest" description="Disordered" evidence="1">
    <location>
        <begin position="54"/>
        <end position="79"/>
    </location>
</feature>
<evidence type="ECO:0000313" key="3">
    <source>
        <dbReference type="EMBL" id="GEB50642.1"/>
    </source>
</evidence>
<dbReference type="RefSeq" id="WP_030883205.1">
    <property type="nucleotide sequence ID" value="NZ_BJMM01000014.1"/>
</dbReference>
<name>A0A4Y3QZL6_STRCI</name>
<accession>A0A4Y3QZL6</accession>
<reference evidence="3 4" key="1">
    <citation type="submission" date="2019-06" db="EMBL/GenBank/DDBJ databases">
        <title>Whole genome shotgun sequence of Streptomyces cacaoi subsp. cacaoi NBRC 12748.</title>
        <authorList>
            <person name="Hosoyama A."/>
            <person name="Uohara A."/>
            <person name="Ohji S."/>
            <person name="Ichikawa N."/>
        </authorList>
    </citation>
    <scope>NUCLEOTIDE SEQUENCE [LARGE SCALE GENOMIC DNA]</scope>
    <source>
        <strain evidence="3 4">NBRC 12748</strain>
    </source>
</reference>
<dbReference type="AlphaFoldDB" id="A0A4Y3QZL6"/>
<feature type="chain" id="PRO_5021401201" description="Secreted protein" evidence="2">
    <location>
        <begin position="31"/>
        <end position="94"/>
    </location>
</feature>
<sequence length="94" mass="9563">MARTRTVVRLVSAAAAVPLAVTVLSGVAQADNGSFADEGANSNAADNVQVQNAEGAGNSTNNANNATVSGHGAVVDQDNETTNNTYTVVFNNLW</sequence>
<feature type="signal peptide" evidence="2">
    <location>
        <begin position="1"/>
        <end position="30"/>
    </location>
</feature>
<dbReference type="EMBL" id="BJMM01000014">
    <property type="protein sequence ID" value="GEB50642.1"/>
    <property type="molecule type" value="Genomic_DNA"/>
</dbReference>
<keyword evidence="2" id="KW-0732">Signal</keyword>
<proteinExistence type="predicted"/>
<evidence type="ECO:0000313" key="4">
    <source>
        <dbReference type="Proteomes" id="UP000319210"/>
    </source>
</evidence>